<gene>
    <name evidence="1" type="ORF">ABZZ21_36400</name>
</gene>
<reference evidence="1 2" key="1">
    <citation type="submission" date="2024-06" db="EMBL/GenBank/DDBJ databases">
        <title>The Natural Products Discovery Center: Release of the First 8490 Sequenced Strains for Exploring Actinobacteria Biosynthetic Diversity.</title>
        <authorList>
            <person name="Kalkreuter E."/>
            <person name="Kautsar S.A."/>
            <person name="Yang D."/>
            <person name="Bader C.D."/>
            <person name="Teijaro C.N."/>
            <person name="Fluegel L."/>
            <person name="Davis C.M."/>
            <person name="Simpson J.R."/>
            <person name="Lauterbach L."/>
            <person name="Steele A.D."/>
            <person name="Gui C."/>
            <person name="Meng S."/>
            <person name="Li G."/>
            <person name="Viehrig K."/>
            <person name="Ye F."/>
            <person name="Su P."/>
            <person name="Kiefer A.F."/>
            <person name="Nichols A."/>
            <person name="Cepeda A.J."/>
            <person name="Yan W."/>
            <person name="Fan B."/>
            <person name="Jiang Y."/>
            <person name="Adhikari A."/>
            <person name="Zheng C.-J."/>
            <person name="Schuster L."/>
            <person name="Cowan T.M."/>
            <person name="Smanski M.J."/>
            <person name="Chevrette M.G."/>
            <person name="De Carvalho L.P.S."/>
            <person name="Shen B."/>
        </authorList>
    </citation>
    <scope>NUCLEOTIDE SEQUENCE [LARGE SCALE GENOMIC DNA]</scope>
    <source>
        <strain evidence="1 2">NPDC006434</strain>
    </source>
</reference>
<evidence type="ECO:0008006" key="3">
    <source>
        <dbReference type="Google" id="ProtNLM"/>
    </source>
</evidence>
<evidence type="ECO:0000313" key="1">
    <source>
        <dbReference type="EMBL" id="MET9849934.1"/>
    </source>
</evidence>
<sequence length="125" mass="14166">MTYLFFASEENSDWQVEQRSLVEVLLRGWPEAEIQEPTPADVEPDGRGFRWICHIGGHEIEAWLNKQGTCLYVDGDLDAAAKLVSWFRGCTPRDVEFSMCDDVYSFQVDVEYGASAREIVDSIPG</sequence>
<comment type="caution">
    <text evidence="1">The sequence shown here is derived from an EMBL/GenBank/DDBJ whole genome shotgun (WGS) entry which is preliminary data.</text>
</comment>
<keyword evidence="2" id="KW-1185">Reference proteome</keyword>
<dbReference type="RefSeq" id="WP_355402776.1">
    <property type="nucleotide sequence ID" value="NZ_JBEGHN010000056.1"/>
</dbReference>
<dbReference type="Proteomes" id="UP001550210">
    <property type="component" value="Unassembled WGS sequence"/>
</dbReference>
<dbReference type="EMBL" id="JBEXPZ010000060">
    <property type="protein sequence ID" value="MET9849934.1"/>
    <property type="molecule type" value="Genomic_DNA"/>
</dbReference>
<name>A0ABV2VBE5_9ACTN</name>
<evidence type="ECO:0000313" key="2">
    <source>
        <dbReference type="Proteomes" id="UP001550210"/>
    </source>
</evidence>
<protein>
    <recommendedName>
        <fullName evidence="3">Immunity protein 53 of polymorphic toxin system</fullName>
    </recommendedName>
</protein>
<proteinExistence type="predicted"/>
<organism evidence="1 2">
    <name type="scientific">Streptomyces ossamyceticus</name>
    <dbReference type="NCBI Taxonomy" id="249581"/>
    <lineage>
        <taxon>Bacteria</taxon>
        <taxon>Bacillati</taxon>
        <taxon>Actinomycetota</taxon>
        <taxon>Actinomycetes</taxon>
        <taxon>Kitasatosporales</taxon>
        <taxon>Streptomycetaceae</taxon>
        <taxon>Streptomyces</taxon>
    </lineage>
</organism>
<accession>A0ABV2VBE5</accession>